<evidence type="ECO:0000256" key="7">
    <source>
        <dbReference type="ARBA" id="ARBA00023015"/>
    </source>
</evidence>
<sequence>MTSDYQRISTAIDYLIAHSTEQPDLETVARQVHLSPHHFQRLFSRWTGVSPKRFLQILTVDEAKRRLTNSENLIEVSHQLGLSGSSRLHDHFVSLEAMTPGEYAKGAEGLDLYWDIGDTPFGTALLASTDRGICKLVFIDSETDQAEELKALQSQWPNAKIQHNPQLAEPILRTIFSAPEPLRQPLSLYVKGTNFQVQVWRMLLAIQPGNFTSYGEMAKAIGHSGAARAVGTAVGSNPIALLIPCHRVIRQSGELGGYRWGESRKRALFSWEVARL</sequence>
<evidence type="ECO:0000259" key="11">
    <source>
        <dbReference type="PROSITE" id="PS01124"/>
    </source>
</evidence>
<keyword evidence="7" id="KW-0805">Transcription regulation</keyword>
<dbReference type="Pfam" id="PF12833">
    <property type="entry name" value="HTH_18"/>
    <property type="match status" value="1"/>
</dbReference>
<evidence type="ECO:0000256" key="1">
    <source>
        <dbReference type="ARBA" id="ARBA00001286"/>
    </source>
</evidence>
<dbReference type="EC" id="2.1.1.63" evidence="3"/>
<dbReference type="CDD" id="cd06445">
    <property type="entry name" value="ATase"/>
    <property type="match status" value="1"/>
</dbReference>
<protein>
    <recommendedName>
        <fullName evidence="3">methylated-DNA--[protein]-cysteine S-methyltransferase</fullName>
        <ecNumber evidence="3">2.1.1.63</ecNumber>
    </recommendedName>
</protein>
<evidence type="ECO:0000256" key="9">
    <source>
        <dbReference type="ARBA" id="ARBA00023204"/>
    </source>
</evidence>
<evidence type="ECO:0000256" key="8">
    <source>
        <dbReference type="ARBA" id="ARBA00023163"/>
    </source>
</evidence>
<dbReference type="Gene3D" id="3.30.160.70">
    <property type="entry name" value="Methylated DNA-protein cysteine methyltransferase domain"/>
    <property type="match status" value="1"/>
</dbReference>
<reference evidence="12" key="1">
    <citation type="submission" date="2020-09" db="EMBL/GenBank/DDBJ databases">
        <authorList>
            <person name="Yoon J.-W."/>
        </authorList>
    </citation>
    <scope>NUCLEOTIDE SEQUENCE</scope>
    <source>
        <strain evidence="12">KMU-158</strain>
    </source>
</reference>
<comment type="caution">
    <text evidence="12">The sequence shown here is derived from an EMBL/GenBank/DDBJ whole genome shotgun (WGS) entry which is preliminary data.</text>
</comment>
<dbReference type="InterPro" id="IPR001497">
    <property type="entry name" value="MethylDNA_cys_MeTrfase_AS"/>
</dbReference>
<evidence type="ECO:0000313" key="12">
    <source>
        <dbReference type="EMBL" id="MBD2859564.1"/>
    </source>
</evidence>
<dbReference type="GO" id="GO:0003700">
    <property type="term" value="F:DNA-binding transcription factor activity"/>
    <property type="evidence" value="ECO:0007669"/>
    <property type="project" value="InterPro"/>
</dbReference>
<dbReference type="EMBL" id="JACXLD010000006">
    <property type="protein sequence ID" value="MBD2859564.1"/>
    <property type="molecule type" value="Genomic_DNA"/>
</dbReference>
<keyword evidence="9" id="KW-0234">DNA repair</keyword>
<gene>
    <name evidence="12" type="ORF">IB286_11160</name>
</gene>
<dbReference type="PANTHER" id="PTHR10815">
    <property type="entry name" value="METHYLATED-DNA--PROTEIN-CYSTEINE METHYLTRANSFERASE"/>
    <property type="match status" value="1"/>
</dbReference>
<dbReference type="RefSeq" id="WP_190765546.1">
    <property type="nucleotide sequence ID" value="NZ_JACXLD010000006.1"/>
</dbReference>
<dbReference type="SMART" id="SM00342">
    <property type="entry name" value="HTH_ARAC"/>
    <property type="match status" value="1"/>
</dbReference>
<keyword evidence="8" id="KW-0804">Transcription</keyword>
<dbReference type="NCBIfam" id="TIGR00589">
    <property type="entry name" value="ogt"/>
    <property type="match status" value="1"/>
</dbReference>
<dbReference type="AlphaFoldDB" id="A0A927GXL9"/>
<dbReference type="InterPro" id="IPR014048">
    <property type="entry name" value="MethylDNA_cys_MeTrfase_DNA-bd"/>
</dbReference>
<proteinExistence type="inferred from homology"/>
<dbReference type="PROSITE" id="PS01124">
    <property type="entry name" value="HTH_ARAC_FAMILY_2"/>
    <property type="match status" value="1"/>
</dbReference>
<accession>A0A927GXL9</accession>
<dbReference type="SUPFAM" id="SSF46767">
    <property type="entry name" value="Methylated DNA-protein cysteine methyltransferase, C-terminal domain"/>
    <property type="match status" value="1"/>
</dbReference>
<dbReference type="Gene3D" id="1.10.10.60">
    <property type="entry name" value="Homeodomain-like"/>
    <property type="match status" value="1"/>
</dbReference>
<evidence type="ECO:0000313" key="13">
    <source>
        <dbReference type="Proteomes" id="UP000610558"/>
    </source>
</evidence>
<comment type="similarity">
    <text evidence="2">Belongs to the MGMT family.</text>
</comment>
<dbReference type="GO" id="GO:0003908">
    <property type="term" value="F:methylated-DNA-[protein]-cysteine S-methyltransferase activity"/>
    <property type="evidence" value="ECO:0007669"/>
    <property type="project" value="UniProtKB-EC"/>
</dbReference>
<keyword evidence="5 12" id="KW-0808">Transferase</keyword>
<name>A0A927GXL9_9GAMM</name>
<dbReference type="InterPro" id="IPR036388">
    <property type="entry name" value="WH-like_DNA-bd_sf"/>
</dbReference>
<evidence type="ECO:0000256" key="10">
    <source>
        <dbReference type="ARBA" id="ARBA00049348"/>
    </source>
</evidence>
<dbReference type="Pfam" id="PF01035">
    <property type="entry name" value="DNA_binding_1"/>
    <property type="match status" value="1"/>
</dbReference>
<evidence type="ECO:0000256" key="3">
    <source>
        <dbReference type="ARBA" id="ARBA00011918"/>
    </source>
</evidence>
<dbReference type="GO" id="GO:0043565">
    <property type="term" value="F:sequence-specific DNA binding"/>
    <property type="evidence" value="ECO:0007669"/>
    <property type="project" value="InterPro"/>
</dbReference>
<dbReference type="GO" id="GO:0032259">
    <property type="term" value="P:methylation"/>
    <property type="evidence" value="ECO:0007669"/>
    <property type="project" value="UniProtKB-KW"/>
</dbReference>
<evidence type="ECO:0000256" key="5">
    <source>
        <dbReference type="ARBA" id="ARBA00022679"/>
    </source>
</evidence>
<evidence type="ECO:0000256" key="2">
    <source>
        <dbReference type="ARBA" id="ARBA00008711"/>
    </source>
</evidence>
<comment type="catalytic activity">
    <reaction evidence="10">
        <text>a 6-O-methyl-2'-deoxyguanosine in DNA + L-cysteinyl-[protein] = S-methyl-L-cysteinyl-[protein] + a 2'-deoxyguanosine in DNA</text>
        <dbReference type="Rhea" id="RHEA:24000"/>
        <dbReference type="Rhea" id="RHEA-COMP:10131"/>
        <dbReference type="Rhea" id="RHEA-COMP:10132"/>
        <dbReference type="Rhea" id="RHEA-COMP:11367"/>
        <dbReference type="Rhea" id="RHEA-COMP:11368"/>
        <dbReference type="ChEBI" id="CHEBI:29950"/>
        <dbReference type="ChEBI" id="CHEBI:82612"/>
        <dbReference type="ChEBI" id="CHEBI:85445"/>
        <dbReference type="ChEBI" id="CHEBI:85448"/>
        <dbReference type="EC" id="2.1.1.63"/>
    </reaction>
</comment>
<dbReference type="SUPFAM" id="SSF46689">
    <property type="entry name" value="Homeodomain-like"/>
    <property type="match status" value="1"/>
</dbReference>
<dbReference type="InterPro" id="IPR018060">
    <property type="entry name" value="HTH_AraC"/>
</dbReference>
<keyword evidence="4 12" id="KW-0489">Methyltransferase</keyword>
<keyword evidence="13" id="KW-1185">Reference proteome</keyword>
<dbReference type="PANTHER" id="PTHR10815:SF13">
    <property type="entry name" value="METHYLATED-DNA--PROTEIN-CYSTEINE METHYLTRANSFERASE"/>
    <property type="match status" value="1"/>
</dbReference>
<feature type="domain" description="HTH araC/xylS-type" evidence="11">
    <location>
        <begin position="9"/>
        <end position="106"/>
    </location>
</feature>
<keyword evidence="6" id="KW-0227">DNA damage</keyword>
<dbReference type="FunFam" id="1.10.10.10:FF:000214">
    <property type="entry name" value="Methylated-DNA--protein-cysteine methyltransferase"/>
    <property type="match status" value="1"/>
</dbReference>
<dbReference type="Proteomes" id="UP000610558">
    <property type="component" value="Unassembled WGS sequence"/>
</dbReference>
<dbReference type="InterPro" id="IPR036631">
    <property type="entry name" value="MGMT_N_sf"/>
</dbReference>
<dbReference type="InterPro" id="IPR036217">
    <property type="entry name" value="MethylDNA_cys_MeTrfase_DNAb"/>
</dbReference>
<dbReference type="GO" id="GO:0006281">
    <property type="term" value="P:DNA repair"/>
    <property type="evidence" value="ECO:0007669"/>
    <property type="project" value="UniProtKB-KW"/>
</dbReference>
<dbReference type="PROSITE" id="PS00374">
    <property type="entry name" value="MGMT"/>
    <property type="match status" value="1"/>
</dbReference>
<dbReference type="SUPFAM" id="SSF53155">
    <property type="entry name" value="Methylated DNA-protein cysteine methyltransferase domain"/>
    <property type="match status" value="1"/>
</dbReference>
<dbReference type="InterPro" id="IPR009057">
    <property type="entry name" value="Homeodomain-like_sf"/>
</dbReference>
<comment type="catalytic activity">
    <reaction evidence="1">
        <text>a 4-O-methyl-thymidine in DNA + L-cysteinyl-[protein] = a thymidine in DNA + S-methyl-L-cysteinyl-[protein]</text>
        <dbReference type="Rhea" id="RHEA:53428"/>
        <dbReference type="Rhea" id="RHEA-COMP:10131"/>
        <dbReference type="Rhea" id="RHEA-COMP:10132"/>
        <dbReference type="Rhea" id="RHEA-COMP:13555"/>
        <dbReference type="Rhea" id="RHEA-COMP:13556"/>
        <dbReference type="ChEBI" id="CHEBI:29950"/>
        <dbReference type="ChEBI" id="CHEBI:82612"/>
        <dbReference type="ChEBI" id="CHEBI:137386"/>
        <dbReference type="ChEBI" id="CHEBI:137387"/>
        <dbReference type="EC" id="2.1.1.63"/>
    </reaction>
</comment>
<dbReference type="Gene3D" id="1.10.10.10">
    <property type="entry name" value="Winged helix-like DNA-binding domain superfamily/Winged helix DNA-binding domain"/>
    <property type="match status" value="1"/>
</dbReference>
<organism evidence="12 13">
    <name type="scientific">Spongiibacter pelagi</name>
    <dbReference type="NCBI Taxonomy" id="2760804"/>
    <lineage>
        <taxon>Bacteria</taxon>
        <taxon>Pseudomonadati</taxon>
        <taxon>Pseudomonadota</taxon>
        <taxon>Gammaproteobacteria</taxon>
        <taxon>Cellvibrionales</taxon>
        <taxon>Spongiibacteraceae</taxon>
        <taxon>Spongiibacter</taxon>
    </lineage>
</organism>
<evidence type="ECO:0000256" key="4">
    <source>
        <dbReference type="ARBA" id="ARBA00022603"/>
    </source>
</evidence>
<evidence type="ECO:0000256" key="6">
    <source>
        <dbReference type="ARBA" id="ARBA00022763"/>
    </source>
</evidence>